<dbReference type="EMBL" id="FUXK01000003">
    <property type="protein sequence ID" value="SJZ50888.1"/>
    <property type="molecule type" value="Genomic_DNA"/>
</dbReference>
<dbReference type="InterPro" id="IPR038143">
    <property type="entry name" value="NigD-like_C_dom_sf"/>
</dbReference>
<dbReference type="Gene3D" id="2.60.40.2370">
    <property type="entry name" value="NigD-like, C-terminal beta sandwich domain"/>
    <property type="match status" value="1"/>
</dbReference>
<accession>A0A1T4L8L3</accession>
<gene>
    <name evidence="4" type="ORF">SAMN02745202_00326</name>
</gene>
<keyword evidence="1" id="KW-0732">Signal</keyword>
<evidence type="ECO:0000313" key="5">
    <source>
        <dbReference type="Proteomes" id="UP000190065"/>
    </source>
</evidence>
<dbReference type="Pfam" id="PF12667">
    <property type="entry name" value="NigD_N"/>
    <property type="match status" value="1"/>
</dbReference>
<proteinExistence type="predicted"/>
<evidence type="ECO:0000259" key="3">
    <source>
        <dbReference type="Pfam" id="PF17415"/>
    </source>
</evidence>
<evidence type="ECO:0000256" key="1">
    <source>
        <dbReference type="SAM" id="SignalP"/>
    </source>
</evidence>
<sequence length="227" mass="25429">MKMKQVLKTMVLAAFCLSGMAFIACNNDDDYDNSVYYPNALVTIKTNTATGQVYLQLDDATTVLPTNMKTSRYGNRELRALANLTMQEGQPGHYSKTAFVNWMDTILTKKMSPDLGAKNDQTYGTDPLEIVKHWTTVVEDGYLTLRFRTYFGNRTKHVVTLVKGANPYEVVLHHDAKGDVRGVVKDGLVAFRLSDLPDTHGKAVDLTLKWKSFSGVKSVTFKYTSRP</sequence>
<dbReference type="InterPro" id="IPR035376">
    <property type="entry name" value="NigD_C"/>
</dbReference>
<dbReference type="Gene3D" id="2.40.50.500">
    <property type="entry name" value="NigD-like N-terminal OB domain"/>
    <property type="match status" value="1"/>
</dbReference>
<dbReference type="InterPro" id="IPR038179">
    <property type="entry name" value="NigD-like_N_sf"/>
</dbReference>
<name>A0A1T4L8L3_9BACT</name>
<organism evidence="4 5">
    <name type="scientific">Segatella oulorum</name>
    <dbReference type="NCBI Taxonomy" id="28136"/>
    <lineage>
        <taxon>Bacteria</taxon>
        <taxon>Pseudomonadati</taxon>
        <taxon>Bacteroidota</taxon>
        <taxon>Bacteroidia</taxon>
        <taxon>Bacteroidales</taxon>
        <taxon>Prevotellaceae</taxon>
        <taxon>Segatella</taxon>
    </lineage>
</organism>
<dbReference type="PROSITE" id="PS51257">
    <property type="entry name" value="PROKAR_LIPOPROTEIN"/>
    <property type="match status" value="1"/>
</dbReference>
<protein>
    <submittedName>
        <fullName evidence="4">NigD-like protein</fullName>
    </submittedName>
</protein>
<dbReference type="AlphaFoldDB" id="A0A1T4L8L3"/>
<dbReference type="Proteomes" id="UP000190065">
    <property type="component" value="Unassembled WGS sequence"/>
</dbReference>
<feature type="chain" id="PRO_5010578046" evidence="1">
    <location>
        <begin position="24"/>
        <end position="227"/>
    </location>
</feature>
<evidence type="ECO:0000313" key="4">
    <source>
        <dbReference type="EMBL" id="SJZ50888.1"/>
    </source>
</evidence>
<reference evidence="4 5" key="1">
    <citation type="submission" date="2017-02" db="EMBL/GenBank/DDBJ databases">
        <authorList>
            <person name="Peterson S.W."/>
        </authorList>
    </citation>
    <scope>NUCLEOTIDE SEQUENCE [LARGE SCALE GENOMIC DNA]</scope>
    <source>
        <strain evidence="4 5">ATCC 43324</strain>
    </source>
</reference>
<dbReference type="Pfam" id="PF17415">
    <property type="entry name" value="NigD_C"/>
    <property type="match status" value="1"/>
</dbReference>
<dbReference type="InterPro" id="IPR024299">
    <property type="entry name" value="NigD-like_OB_dom"/>
</dbReference>
<dbReference type="eggNOG" id="ENOG502Z82F">
    <property type="taxonomic scope" value="Bacteria"/>
</dbReference>
<dbReference type="STRING" id="28136.SAMN02745202_00326"/>
<evidence type="ECO:0000259" key="2">
    <source>
        <dbReference type="Pfam" id="PF12667"/>
    </source>
</evidence>
<feature type="signal peptide" evidence="1">
    <location>
        <begin position="1"/>
        <end position="23"/>
    </location>
</feature>
<feature type="domain" description="NigD-like N-terminal OB" evidence="2">
    <location>
        <begin position="41"/>
        <end position="106"/>
    </location>
</feature>
<feature type="domain" description="NigD-like C-terminal" evidence="3">
    <location>
        <begin position="113"/>
        <end position="223"/>
    </location>
</feature>